<organism evidence="2 3">
    <name type="scientific">Athelia psychrophila</name>
    <dbReference type="NCBI Taxonomy" id="1759441"/>
    <lineage>
        <taxon>Eukaryota</taxon>
        <taxon>Fungi</taxon>
        <taxon>Dikarya</taxon>
        <taxon>Basidiomycota</taxon>
        <taxon>Agaricomycotina</taxon>
        <taxon>Agaricomycetes</taxon>
        <taxon>Agaricomycetidae</taxon>
        <taxon>Atheliales</taxon>
        <taxon>Atheliaceae</taxon>
        <taxon>Athelia</taxon>
    </lineage>
</organism>
<name>A0A166S5S0_9AGAM</name>
<keyword evidence="3" id="KW-1185">Reference proteome</keyword>
<dbReference type="InterPro" id="IPR006073">
    <property type="entry name" value="GTP-bd"/>
</dbReference>
<dbReference type="Pfam" id="PF01926">
    <property type="entry name" value="MMR_HSR1"/>
    <property type="match status" value="1"/>
</dbReference>
<reference evidence="2 3" key="1">
    <citation type="journal article" date="2016" name="Mol. Biol. Evol.">
        <title>Comparative Genomics of Early-Diverging Mushroom-Forming Fungi Provides Insights into the Origins of Lignocellulose Decay Capabilities.</title>
        <authorList>
            <person name="Nagy L.G."/>
            <person name="Riley R."/>
            <person name="Tritt A."/>
            <person name="Adam C."/>
            <person name="Daum C."/>
            <person name="Floudas D."/>
            <person name="Sun H."/>
            <person name="Yadav J.S."/>
            <person name="Pangilinan J."/>
            <person name="Larsson K.H."/>
            <person name="Matsuura K."/>
            <person name="Barry K."/>
            <person name="Labutti K."/>
            <person name="Kuo R."/>
            <person name="Ohm R.A."/>
            <person name="Bhattacharya S.S."/>
            <person name="Shirouzu T."/>
            <person name="Yoshinaga Y."/>
            <person name="Martin F.M."/>
            <person name="Grigoriev I.V."/>
            <person name="Hibbett D.S."/>
        </authorList>
    </citation>
    <scope>NUCLEOTIDE SEQUENCE [LARGE SCALE GENOMIC DNA]</scope>
    <source>
        <strain evidence="2 3">CBS 109695</strain>
    </source>
</reference>
<evidence type="ECO:0000313" key="2">
    <source>
        <dbReference type="EMBL" id="KZP29043.1"/>
    </source>
</evidence>
<dbReference type="Proteomes" id="UP000076532">
    <property type="component" value="Unassembled WGS sequence"/>
</dbReference>
<dbReference type="GO" id="GO:0005525">
    <property type="term" value="F:GTP binding"/>
    <property type="evidence" value="ECO:0007669"/>
    <property type="project" value="InterPro"/>
</dbReference>
<sequence length="211" mass="23574">MSRQSDGDEFTPSDKIIAIMGPPGAGKSTFIAKASETDEEGVYHDLQNPQRSVRIVRAKAKIDGHPMVFLDVPGFEDGAWSDIQILEQIANCLVEHYKQNIKLAGIVYMHPITKNRMDRTQVGSLRLFKSICGDSMSGVTIVSSMWGNVNADTGAKREQELVDDYWKEYMTNGCRTKRFHNTRDSAIDIVNDMVQHSPGINLQGLRNELAD</sequence>
<feature type="domain" description="G" evidence="1">
    <location>
        <begin position="17"/>
        <end position="110"/>
    </location>
</feature>
<protein>
    <recommendedName>
        <fullName evidence="1">G domain-containing protein</fullName>
    </recommendedName>
</protein>
<dbReference type="Gene3D" id="3.40.50.300">
    <property type="entry name" value="P-loop containing nucleotide triphosphate hydrolases"/>
    <property type="match status" value="1"/>
</dbReference>
<gene>
    <name evidence="2" type="ORF">FIBSPDRAFT_851874</name>
</gene>
<evidence type="ECO:0000259" key="1">
    <source>
        <dbReference type="Pfam" id="PF01926"/>
    </source>
</evidence>
<dbReference type="SUPFAM" id="SSF52540">
    <property type="entry name" value="P-loop containing nucleoside triphosphate hydrolases"/>
    <property type="match status" value="1"/>
</dbReference>
<dbReference type="OrthoDB" id="8954335at2759"/>
<evidence type="ECO:0000313" key="3">
    <source>
        <dbReference type="Proteomes" id="UP000076532"/>
    </source>
</evidence>
<accession>A0A166S5S0</accession>
<dbReference type="AlphaFoldDB" id="A0A166S5S0"/>
<dbReference type="EMBL" id="KV417500">
    <property type="protein sequence ID" value="KZP29043.1"/>
    <property type="molecule type" value="Genomic_DNA"/>
</dbReference>
<dbReference type="CDD" id="cd00882">
    <property type="entry name" value="Ras_like_GTPase"/>
    <property type="match status" value="1"/>
</dbReference>
<proteinExistence type="predicted"/>
<dbReference type="InterPro" id="IPR027417">
    <property type="entry name" value="P-loop_NTPase"/>
</dbReference>